<organism evidence="1 2">
    <name type="scientific">Catharanthus roseus</name>
    <name type="common">Madagascar periwinkle</name>
    <name type="synonym">Vinca rosea</name>
    <dbReference type="NCBI Taxonomy" id="4058"/>
    <lineage>
        <taxon>Eukaryota</taxon>
        <taxon>Viridiplantae</taxon>
        <taxon>Streptophyta</taxon>
        <taxon>Embryophyta</taxon>
        <taxon>Tracheophyta</taxon>
        <taxon>Spermatophyta</taxon>
        <taxon>Magnoliopsida</taxon>
        <taxon>eudicotyledons</taxon>
        <taxon>Gunneridae</taxon>
        <taxon>Pentapetalae</taxon>
        <taxon>asterids</taxon>
        <taxon>lamiids</taxon>
        <taxon>Gentianales</taxon>
        <taxon>Apocynaceae</taxon>
        <taxon>Rauvolfioideae</taxon>
        <taxon>Vinceae</taxon>
        <taxon>Catharanthinae</taxon>
        <taxon>Catharanthus</taxon>
    </lineage>
</organism>
<sequence length="359" mass="41127">MYFEVETTNRPKSEHSVLKLWLSTCHGDLDTLFLNIDSLIEGQMAYIKASLEFSRTKKKFNAKIIRYFFIVSNKISHLALKKIWSEIPRAVGIYDDPKNKSQHYLRTSHCLSCSCELITRFDHVLSLQLSDIEAFWKILEIGGRYPSARRQDMDSKMRSLTNLLHQIRVLSPVLSEDLGVTLISPPEIAVTKGWKKTNSTKRDNRADLVLALNLDLGRGRVRVLGRDPMGEGDHHKLLVEEAEGATVSKPKARRRMLYELEHSTNVYVNLVGPAERVNGLVHRIRWQDGPTSYEHWLEIPDSLYVIANAFNLFAILIAQLGSTTVLPLYSYSDRPRDTLVIGLLTEQQHFIQLQMHDGY</sequence>
<protein>
    <submittedName>
        <fullName evidence="1">Uncharacterized protein</fullName>
    </submittedName>
</protein>
<gene>
    <name evidence="1" type="ORF">M9H77_35731</name>
</gene>
<evidence type="ECO:0000313" key="2">
    <source>
        <dbReference type="Proteomes" id="UP001060085"/>
    </source>
</evidence>
<name>A0ACB9ZR40_CATRO</name>
<dbReference type="EMBL" id="CM044708">
    <property type="protein sequence ID" value="KAI5649726.1"/>
    <property type="molecule type" value="Genomic_DNA"/>
</dbReference>
<reference evidence="2" key="1">
    <citation type="journal article" date="2023" name="Nat. Plants">
        <title>Single-cell RNA sequencing provides a high-resolution roadmap for understanding the multicellular compartmentation of specialized metabolism.</title>
        <authorList>
            <person name="Sun S."/>
            <person name="Shen X."/>
            <person name="Li Y."/>
            <person name="Li Y."/>
            <person name="Wang S."/>
            <person name="Li R."/>
            <person name="Zhang H."/>
            <person name="Shen G."/>
            <person name="Guo B."/>
            <person name="Wei J."/>
            <person name="Xu J."/>
            <person name="St-Pierre B."/>
            <person name="Chen S."/>
            <person name="Sun C."/>
        </authorList>
    </citation>
    <scope>NUCLEOTIDE SEQUENCE [LARGE SCALE GENOMIC DNA]</scope>
</reference>
<accession>A0ACB9ZR40</accession>
<dbReference type="Proteomes" id="UP001060085">
    <property type="component" value="Linkage Group LG08"/>
</dbReference>
<comment type="caution">
    <text evidence="1">The sequence shown here is derived from an EMBL/GenBank/DDBJ whole genome shotgun (WGS) entry which is preliminary data.</text>
</comment>
<evidence type="ECO:0000313" key="1">
    <source>
        <dbReference type="EMBL" id="KAI5649726.1"/>
    </source>
</evidence>
<keyword evidence="2" id="KW-1185">Reference proteome</keyword>
<proteinExistence type="predicted"/>